<accession>A0AAE0HJD6</accession>
<gene>
    <name evidence="4" type="ORF">B0H64DRAFT_122183</name>
</gene>
<dbReference type="InterPro" id="IPR036812">
    <property type="entry name" value="NAD(P)_OxRdtase_dom_sf"/>
</dbReference>
<dbReference type="AlphaFoldDB" id="A0AAE0HJD6"/>
<dbReference type="Proteomes" id="UP001278766">
    <property type="component" value="Unassembled WGS sequence"/>
</dbReference>
<dbReference type="InterPro" id="IPR050523">
    <property type="entry name" value="AKR_Detox_Biosynth"/>
</dbReference>
<organism evidence="4 5">
    <name type="scientific">Chaetomium fimeti</name>
    <dbReference type="NCBI Taxonomy" id="1854472"/>
    <lineage>
        <taxon>Eukaryota</taxon>
        <taxon>Fungi</taxon>
        <taxon>Dikarya</taxon>
        <taxon>Ascomycota</taxon>
        <taxon>Pezizomycotina</taxon>
        <taxon>Sordariomycetes</taxon>
        <taxon>Sordariomycetidae</taxon>
        <taxon>Sordariales</taxon>
        <taxon>Chaetomiaceae</taxon>
        <taxon>Chaetomium</taxon>
    </lineage>
</organism>
<evidence type="ECO:0000256" key="2">
    <source>
        <dbReference type="ARBA" id="ARBA00038157"/>
    </source>
</evidence>
<dbReference type="EMBL" id="JAUEPN010000003">
    <property type="protein sequence ID" value="KAK3297297.1"/>
    <property type="molecule type" value="Genomic_DNA"/>
</dbReference>
<evidence type="ECO:0000313" key="5">
    <source>
        <dbReference type="Proteomes" id="UP001278766"/>
    </source>
</evidence>
<dbReference type="GO" id="GO:0016491">
    <property type="term" value="F:oxidoreductase activity"/>
    <property type="evidence" value="ECO:0007669"/>
    <property type="project" value="UniProtKB-KW"/>
</dbReference>
<dbReference type="RefSeq" id="XP_062660811.1">
    <property type="nucleotide sequence ID" value="XM_062797972.1"/>
</dbReference>
<sequence>MAGFFDGPPLPPDPPTEVGRLRILSRTAGIRVSPLALGGGSIGQAWNANWGPMDKERAFELLDAYVEAGGNFIDTANTYQDGESEVWLGEWMADRKVRDRLVVATKYTSDWGLYDASNPGVQKGQTANHGGNSRRSLHMSVRESLRRLQTDWIDILYVHWWDYTASIEEVVDSLHLLVQQGKVLYLGISNTPAWIVSAANTYAKAHGKTQFSVYSGQWNVLARDLEREIIPMARAFGMAIAPWGVLAAGKFQTEEEVKEREKVGETLRPFGGGREVEMSEALAKVAAEHGTKSVVAIAIAYVRRKAALLGVHNVFPIVGGRKIEQLKDNIAALDIWLTEDQVKSLEKVKEFDLGYPSGNIGDDPNMSGVVSVMSSNSAFLTFPWATSK</sequence>
<dbReference type="PANTHER" id="PTHR43364:SF2">
    <property type="entry name" value="ARYL-ALCOHOL DEHYDROGENASE AAD10-RELATED"/>
    <property type="match status" value="1"/>
</dbReference>
<dbReference type="InterPro" id="IPR023210">
    <property type="entry name" value="NADP_OxRdtase_dom"/>
</dbReference>
<keyword evidence="1" id="KW-0560">Oxidoreductase</keyword>
<evidence type="ECO:0000313" key="4">
    <source>
        <dbReference type="EMBL" id="KAK3297297.1"/>
    </source>
</evidence>
<comment type="caution">
    <text evidence="4">The sequence shown here is derived from an EMBL/GenBank/DDBJ whole genome shotgun (WGS) entry which is preliminary data.</text>
</comment>
<dbReference type="PANTHER" id="PTHR43364">
    <property type="entry name" value="NADH-SPECIFIC METHYLGLYOXAL REDUCTASE-RELATED"/>
    <property type="match status" value="1"/>
</dbReference>
<comment type="similarity">
    <text evidence="2">Belongs to the aldo/keto reductase family. Aldo/keto reductase 2 subfamily.</text>
</comment>
<evidence type="ECO:0000259" key="3">
    <source>
        <dbReference type="Pfam" id="PF00248"/>
    </source>
</evidence>
<keyword evidence="5" id="KW-1185">Reference proteome</keyword>
<dbReference type="Gene3D" id="3.20.20.100">
    <property type="entry name" value="NADP-dependent oxidoreductase domain"/>
    <property type="match status" value="1"/>
</dbReference>
<dbReference type="GeneID" id="87834920"/>
<evidence type="ECO:0000256" key="1">
    <source>
        <dbReference type="ARBA" id="ARBA00023002"/>
    </source>
</evidence>
<reference evidence="4" key="1">
    <citation type="journal article" date="2023" name="Mol. Phylogenet. Evol.">
        <title>Genome-scale phylogeny and comparative genomics of the fungal order Sordariales.</title>
        <authorList>
            <person name="Hensen N."/>
            <person name="Bonometti L."/>
            <person name="Westerberg I."/>
            <person name="Brannstrom I.O."/>
            <person name="Guillou S."/>
            <person name="Cros-Aarteil S."/>
            <person name="Calhoun S."/>
            <person name="Haridas S."/>
            <person name="Kuo A."/>
            <person name="Mondo S."/>
            <person name="Pangilinan J."/>
            <person name="Riley R."/>
            <person name="LaButti K."/>
            <person name="Andreopoulos B."/>
            <person name="Lipzen A."/>
            <person name="Chen C."/>
            <person name="Yan M."/>
            <person name="Daum C."/>
            <person name="Ng V."/>
            <person name="Clum A."/>
            <person name="Steindorff A."/>
            <person name="Ohm R.A."/>
            <person name="Martin F."/>
            <person name="Silar P."/>
            <person name="Natvig D.O."/>
            <person name="Lalanne C."/>
            <person name="Gautier V."/>
            <person name="Ament-Velasquez S.L."/>
            <person name="Kruys A."/>
            <person name="Hutchinson M.I."/>
            <person name="Powell A.J."/>
            <person name="Barry K."/>
            <person name="Miller A.N."/>
            <person name="Grigoriev I.V."/>
            <person name="Debuchy R."/>
            <person name="Gladieux P."/>
            <person name="Hiltunen Thoren M."/>
            <person name="Johannesson H."/>
        </authorList>
    </citation>
    <scope>NUCLEOTIDE SEQUENCE</scope>
    <source>
        <strain evidence="4">CBS 168.71</strain>
    </source>
</reference>
<dbReference type="SUPFAM" id="SSF51430">
    <property type="entry name" value="NAD(P)-linked oxidoreductase"/>
    <property type="match status" value="1"/>
</dbReference>
<protein>
    <submittedName>
        <fullName evidence="4">NADP-dependent oxidoreductase domain-containing protein</fullName>
    </submittedName>
</protein>
<proteinExistence type="inferred from homology"/>
<reference evidence="4" key="2">
    <citation type="submission" date="2023-06" db="EMBL/GenBank/DDBJ databases">
        <authorList>
            <consortium name="Lawrence Berkeley National Laboratory"/>
            <person name="Haridas S."/>
            <person name="Hensen N."/>
            <person name="Bonometti L."/>
            <person name="Westerberg I."/>
            <person name="Brannstrom I.O."/>
            <person name="Guillou S."/>
            <person name="Cros-Aarteil S."/>
            <person name="Calhoun S."/>
            <person name="Kuo A."/>
            <person name="Mondo S."/>
            <person name="Pangilinan J."/>
            <person name="Riley R."/>
            <person name="Labutti K."/>
            <person name="Andreopoulos B."/>
            <person name="Lipzen A."/>
            <person name="Chen C."/>
            <person name="Yanf M."/>
            <person name="Daum C."/>
            <person name="Ng V."/>
            <person name="Clum A."/>
            <person name="Steindorff A."/>
            <person name="Ohm R."/>
            <person name="Martin F."/>
            <person name="Silar P."/>
            <person name="Natvig D."/>
            <person name="Lalanne C."/>
            <person name="Gautier V."/>
            <person name="Ament-Velasquez S.L."/>
            <person name="Kruys A."/>
            <person name="Hutchinson M.I."/>
            <person name="Powell A.J."/>
            <person name="Barry K."/>
            <person name="Miller A.N."/>
            <person name="Grigoriev I.V."/>
            <person name="Debuchy R."/>
            <person name="Gladieux P."/>
            <person name="Thoren M.H."/>
            <person name="Johannesson H."/>
        </authorList>
    </citation>
    <scope>NUCLEOTIDE SEQUENCE</scope>
    <source>
        <strain evidence="4">CBS 168.71</strain>
    </source>
</reference>
<dbReference type="Pfam" id="PF00248">
    <property type="entry name" value="Aldo_ket_red"/>
    <property type="match status" value="1"/>
</dbReference>
<name>A0AAE0HJD6_9PEZI</name>
<feature type="domain" description="NADP-dependent oxidoreductase" evidence="3">
    <location>
        <begin position="35"/>
        <end position="349"/>
    </location>
</feature>